<protein>
    <submittedName>
        <fullName evidence="4">Nucleoside-triphosphatase</fullName>
    </submittedName>
</protein>
<evidence type="ECO:0000313" key="5">
    <source>
        <dbReference type="Proteomes" id="UP000053095"/>
    </source>
</evidence>
<evidence type="ECO:0000256" key="1">
    <source>
        <dbReference type="ARBA" id="ARBA00008023"/>
    </source>
</evidence>
<dbReference type="EMBL" id="DF933813">
    <property type="protein sequence ID" value="GAM35722.1"/>
    <property type="molecule type" value="Genomic_DNA"/>
</dbReference>
<evidence type="ECO:0000256" key="3">
    <source>
        <dbReference type="SAM" id="MobiDB-lite"/>
    </source>
</evidence>
<gene>
    <name evidence="4" type="ORF">TCE0_017r04268</name>
</gene>
<proteinExistence type="inferred from homology"/>
<dbReference type="GO" id="GO:0005737">
    <property type="term" value="C:cytoplasm"/>
    <property type="evidence" value="ECO:0007669"/>
    <property type="project" value="TreeGrafter"/>
</dbReference>
<organism evidence="4 5">
    <name type="scientific">Talaromyces pinophilus</name>
    <name type="common">Penicillium pinophilum</name>
    <dbReference type="NCBI Taxonomy" id="128442"/>
    <lineage>
        <taxon>Eukaryota</taxon>
        <taxon>Fungi</taxon>
        <taxon>Dikarya</taxon>
        <taxon>Ascomycota</taxon>
        <taxon>Pezizomycotina</taxon>
        <taxon>Eurotiomycetes</taxon>
        <taxon>Eurotiomycetidae</taxon>
        <taxon>Eurotiales</taxon>
        <taxon>Trichocomaceae</taxon>
        <taxon>Talaromyces</taxon>
        <taxon>Talaromyces sect. Talaromyces</taxon>
    </lineage>
</organism>
<feature type="region of interest" description="Disordered" evidence="3">
    <location>
        <begin position="158"/>
        <end position="182"/>
    </location>
</feature>
<feature type="compositionally biased region" description="Low complexity" evidence="3">
    <location>
        <begin position="170"/>
        <end position="179"/>
    </location>
</feature>
<dbReference type="GO" id="GO:0047429">
    <property type="term" value="F:nucleoside triphosphate diphosphatase activity"/>
    <property type="evidence" value="ECO:0007669"/>
    <property type="project" value="InterPro"/>
</dbReference>
<dbReference type="PANTHER" id="PTHR11067">
    <property type="entry name" value="INOSINE TRIPHOSPHATE PYROPHOSPHATASE/HAM1 PROTEIN"/>
    <property type="match status" value="1"/>
</dbReference>
<dbReference type="AlphaFoldDB" id="A0A6V8H5M2"/>
<dbReference type="SUPFAM" id="SSF52972">
    <property type="entry name" value="ITPase-like"/>
    <property type="match status" value="1"/>
</dbReference>
<accession>A0A6V8H5M2</accession>
<dbReference type="InterPro" id="IPR029001">
    <property type="entry name" value="ITPase-like_fam"/>
</dbReference>
<reference evidence="5" key="1">
    <citation type="journal article" date="2015" name="Genome Announc.">
        <title>Draft genome sequence of Talaromyces cellulolyticus strain Y-94, a source of lignocellulosic biomass-degrading enzymes.</title>
        <authorList>
            <person name="Fujii T."/>
            <person name="Koike H."/>
            <person name="Sawayama S."/>
            <person name="Yano S."/>
            <person name="Inoue H."/>
        </authorList>
    </citation>
    <scope>NUCLEOTIDE SEQUENCE [LARGE SCALE GENOMIC DNA]</scope>
    <source>
        <strain evidence="5">Y-94</strain>
    </source>
</reference>
<dbReference type="Pfam" id="PF01725">
    <property type="entry name" value="Ham1p_like"/>
    <property type="match status" value="2"/>
</dbReference>
<keyword evidence="2" id="KW-0378">Hydrolase</keyword>
<comment type="caution">
    <text evidence="4">The sequence shown here is derived from an EMBL/GenBank/DDBJ whole genome shotgun (WGS) entry which is preliminary data.</text>
</comment>
<dbReference type="GO" id="GO:0009143">
    <property type="term" value="P:nucleoside triphosphate catabolic process"/>
    <property type="evidence" value="ECO:0007669"/>
    <property type="project" value="InterPro"/>
</dbReference>
<dbReference type="Proteomes" id="UP000053095">
    <property type="component" value="Unassembled WGS sequence"/>
</dbReference>
<dbReference type="InterPro" id="IPR002637">
    <property type="entry name" value="RdgB/HAM1"/>
</dbReference>
<name>A0A6V8H5M2_TALPI</name>
<keyword evidence="5" id="KW-1185">Reference proteome</keyword>
<dbReference type="PANTHER" id="PTHR11067:SF9">
    <property type="entry name" value="INOSINE TRIPHOSPHATE PYROPHOSPHATASE"/>
    <property type="match status" value="1"/>
</dbReference>
<comment type="similarity">
    <text evidence="1">Belongs to the HAM1 NTPase family.</text>
</comment>
<evidence type="ECO:0000313" key="4">
    <source>
        <dbReference type="EMBL" id="GAM35722.1"/>
    </source>
</evidence>
<sequence>MPLLLPPPSPSIASNKLKLSTLTFVTSNADKIREVTSICRDYGITVNIRSIDLPELQGSIEEVAREKCRQAALAVNGPVLIEDSAVIFHALNGLPGPYMYVPPPPSLVRFPSLIPLVKYRKWFYHSLGLSGLNRILAGHEDKSAAAVCTFAFSWGPRPAQEDSDSDSDSGNDTSSNNSDPEVFLFQGRNEGKIVPERGEYGFAYDFIFEYEGKTYSELKPEIKNQVSDRSKALTKFIDWLAS</sequence>
<evidence type="ECO:0000256" key="2">
    <source>
        <dbReference type="ARBA" id="ARBA00022801"/>
    </source>
</evidence>
<dbReference type="Gene3D" id="3.90.950.10">
    <property type="match status" value="1"/>
</dbReference>